<dbReference type="Proteomes" id="UP000504603">
    <property type="component" value="Unplaced"/>
</dbReference>
<accession>A0A6J1BQM9</accession>
<feature type="compositionally biased region" description="Polar residues" evidence="1">
    <location>
        <begin position="11"/>
        <end position="22"/>
    </location>
</feature>
<evidence type="ECO:0000313" key="2">
    <source>
        <dbReference type="Proteomes" id="UP000504603"/>
    </source>
</evidence>
<reference evidence="3" key="1">
    <citation type="submission" date="2025-08" db="UniProtKB">
        <authorList>
            <consortium name="RefSeq"/>
        </authorList>
    </citation>
    <scope>IDENTIFICATION</scope>
    <source>
        <strain evidence="3">OHB3-1</strain>
    </source>
</reference>
<dbReference type="PANTHER" id="PTHR33095">
    <property type="entry name" value="OS07G0619500 PROTEIN"/>
    <property type="match status" value="1"/>
</dbReference>
<evidence type="ECO:0000256" key="1">
    <source>
        <dbReference type="SAM" id="MobiDB-lite"/>
    </source>
</evidence>
<feature type="region of interest" description="Disordered" evidence="1">
    <location>
        <begin position="101"/>
        <end position="157"/>
    </location>
</feature>
<dbReference type="OrthoDB" id="1933664at2759"/>
<dbReference type="AlphaFoldDB" id="A0A6J1BQM9"/>
<dbReference type="InterPro" id="IPR012442">
    <property type="entry name" value="DUF1645_plant"/>
</dbReference>
<sequence>MEAGEQLISFPCSSANTSSGVSDSFDIANPNQAKQMETDLESLAFHEKLQLHDAREEDEEFSFACANPDGSPVSADDAFYNGQIRPMYPLFNRDLLFADDSETTTDRPPSLRPPLRKVFVENRESESESESELEGAVEEGTYCEWSPAPPELGNKSNSTGFSKLWRFRDLMMQRSSSDGKDAFVFLNNPSTTKSSKNKQPHKPQTETRTRRSSTSEGEPVPKHARPQTLSSAHERLYVTSRAKKEVDRRRSYLPYRQDLVGFFTNANGFTKNVHPF</sequence>
<feature type="region of interest" description="Disordered" evidence="1">
    <location>
        <begin position="1"/>
        <end position="26"/>
    </location>
</feature>
<evidence type="ECO:0000313" key="3">
    <source>
        <dbReference type="RefSeq" id="XP_022131584.1"/>
    </source>
</evidence>
<dbReference type="GeneID" id="111004727"/>
<dbReference type="PANTHER" id="PTHR33095:SF114">
    <property type="entry name" value="DUF1645 FAMILY PROTEIN"/>
    <property type="match status" value="1"/>
</dbReference>
<keyword evidence="2" id="KW-1185">Reference proteome</keyword>
<gene>
    <name evidence="3" type="primary">LOC111004727</name>
</gene>
<organism evidence="2 3">
    <name type="scientific">Momordica charantia</name>
    <name type="common">Bitter gourd</name>
    <name type="synonym">Balsam pear</name>
    <dbReference type="NCBI Taxonomy" id="3673"/>
    <lineage>
        <taxon>Eukaryota</taxon>
        <taxon>Viridiplantae</taxon>
        <taxon>Streptophyta</taxon>
        <taxon>Embryophyta</taxon>
        <taxon>Tracheophyta</taxon>
        <taxon>Spermatophyta</taxon>
        <taxon>Magnoliopsida</taxon>
        <taxon>eudicotyledons</taxon>
        <taxon>Gunneridae</taxon>
        <taxon>Pentapetalae</taxon>
        <taxon>rosids</taxon>
        <taxon>fabids</taxon>
        <taxon>Cucurbitales</taxon>
        <taxon>Cucurbitaceae</taxon>
        <taxon>Momordiceae</taxon>
        <taxon>Momordica</taxon>
    </lineage>
</organism>
<name>A0A6J1BQM9_MOMCH</name>
<proteinExistence type="predicted"/>
<feature type="compositionally biased region" description="Basic and acidic residues" evidence="1">
    <location>
        <begin position="232"/>
        <end position="248"/>
    </location>
</feature>
<dbReference type="RefSeq" id="XP_022131584.1">
    <property type="nucleotide sequence ID" value="XM_022275892.1"/>
</dbReference>
<feature type="compositionally biased region" description="Acidic residues" evidence="1">
    <location>
        <begin position="127"/>
        <end position="137"/>
    </location>
</feature>
<dbReference type="Pfam" id="PF07816">
    <property type="entry name" value="DUF1645"/>
    <property type="match status" value="1"/>
</dbReference>
<protein>
    <submittedName>
        <fullName evidence="3">Uncharacterized protein LOC111004727</fullName>
    </submittedName>
</protein>
<dbReference type="KEGG" id="mcha:111004727"/>
<feature type="region of interest" description="Disordered" evidence="1">
    <location>
        <begin position="180"/>
        <end position="248"/>
    </location>
</feature>